<dbReference type="Pfam" id="PF02780">
    <property type="entry name" value="Transketolase_C"/>
    <property type="match status" value="1"/>
</dbReference>
<dbReference type="InterPro" id="IPR005475">
    <property type="entry name" value="Transketolase-like_Pyr-bd"/>
</dbReference>
<dbReference type="Pfam" id="PF02779">
    <property type="entry name" value="Transket_pyr"/>
    <property type="match status" value="1"/>
</dbReference>
<dbReference type="InterPro" id="IPR020826">
    <property type="entry name" value="Transketolase_BS"/>
</dbReference>
<protein>
    <submittedName>
        <fullName evidence="13">Transketolase</fullName>
    </submittedName>
</protein>
<dbReference type="NCBIfam" id="NF004559">
    <property type="entry name" value="PRK05899.2-5"/>
    <property type="match status" value="1"/>
</dbReference>
<feature type="domain" description="Transketolase-like pyrimidine-binding" evidence="12">
    <location>
        <begin position="310"/>
        <end position="473"/>
    </location>
</feature>
<dbReference type="Gene3D" id="3.40.50.920">
    <property type="match status" value="1"/>
</dbReference>
<keyword evidence="11" id="KW-0786">Thiamine pyrophosphate</keyword>
<proteinExistence type="inferred from homology"/>
<comment type="subunit">
    <text evidence="6">Homodimer.</text>
</comment>
<comment type="cofactor">
    <cofactor evidence="3">
        <name>Mg(2+)</name>
        <dbReference type="ChEBI" id="CHEBI:18420"/>
    </cofactor>
</comment>
<evidence type="ECO:0000256" key="3">
    <source>
        <dbReference type="ARBA" id="ARBA00001946"/>
    </source>
</evidence>
<comment type="cofactor">
    <cofactor evidence="2">
        <name>Mn(2+)</name>
        <dbReference type="ChEBI" id="CHEBI:29035"/>
    </cofactor>
</comment>
<organism evidence="13 14">
    <name type="scientific">Candidatus Roizmanbacteria bacterium CG10_big_fil_rev_8_21_14_0_10_39_6</name>
    <dbReference type="NCBI Taxonomy" id="1974853"/>
    <lineage>
        <taxon>Bacteria</taxon>
        <taxon>Candidatus Roizmaniibacteriota</taxon>
    </lineage>
</organism>
<dbReference type="SUPFAM" id="SSF52922">
    <property type="entry name" value="TK C-terminal domain-like"/>
    <property type="match status" value="1"/>
</dbReference>
<dbReference type="GO" id="GO:0046872">
    <property type="term" value="F:metal ion binding"/>
    <property type="evidence" value="ECO:0007669"/>
    <property type="project" value="UniProtKB-KW"/>
</dbReference>
<evidence type="ECO:0000256" key="1">
    <source>
        <dbReference type="ARBA" id="ARBA00001913"/>
    </source>
</evidence>
<dbReference type="PROSITE" id="PS00802">
    <property type="entry name" value="TRANSKETOLASE_2"/>
    <property type="match status" value="1"/>
</dbReference>
<evidence type="ECO:0000256" key="10">
    <source>
        <dbReference type="ARBA" id="ARBA00022842"/>
    </source>
</evidence>
<dbReference type="GO" id="GO:0004802">
    <property type="term" value="F:transketolase activity"/>
    <property type="evidence" value="ECO:0007669"/>
    <property type="project" value="TreeGrafter"/>
</dbReference>
<evidence type="ECO:0000256" key="7">
    <source>
        <dbReference type="ARBA" id="ARBA00022679"/>
    </source>
</evidence>
<dbReference type="CDD" id="cd02012">
    <property type="entry name" value="TPP_TK"/>
    <property type="match status" value="1"/>
</dbReference>
<dbReference type="PANTHER" id="PTHR43195:SF1">
    <property type="entry name" value="FI06132P-RELATED"/>
    <property type="match status" value="1"/>
</dbReference>
<dbReference type="AlphaFoldDB" id="A0A2M8KS39"/>
<dbReference type="InterPro" id="IPR051424">
    <property type="entry name" value="Transketolase-like"/>
</dbReference>
<evidence type="ECO:0000313" key="14">
    <source>
        <dbReference type="Proteomes" id="UP000229554"/>
    </source>
</evidence>
<dbReference type="InterPro" id="IPR033248">
    <property type="entry name" value="Transketolase_C"/>
</dbReference>
<dbReference type="GO" id="GO:0005737">
    <property type="term" value="C:cytoplasm"/>
    <property type="evidence" value="ECO:0007669"/>
    <property type="project" value="UniProtKB-ARBA"/>
</dbReference>
<name>A0A2M8KS39_9BACT</name>
<gene>
    <name evidence="13" type="ORF">COU88_03405</name>
</gene>
<comment type="similarity">
    <text evidence="5">Belongs to the transketolase family.</text>
</comment>
<dbReference type="Gene3D" id="3.40.50.970">
    <property type="match status" value="2"/>
</dbReference>
<evidence type="ECO:0000256" key="6">
    <source>
        <dbReference type="ARBA" id="ARBA00011738"/>
    </source>
</evidence>
<evidence type="ECO:0000256" key="4">
    <source>
        <dbReference type="ARBA" id="ARBA00001964"/>
    </source>
</evidence>
<evidence type="ECO:0000256" key="8">
    <source>
        <dbReference type="ARBA" id="ARBA00022723"/>
    </source>
</evidence>
<evidence type="ECO:0000256" key="2">
    <source>
        <dbReference type="ARBA" id="ARBA00001936"/>
    </source>
</evidence>
<keyword evidence="10" id="KW-0460">Magnesium</keyword>
<comment type="cofactor">
    <cofactor evidence="1">
        <name>Ca(2+)</name>
        <dbReference type="ChEBI" id="CHEBI:29108"/>
    </cofactor>
</comment>
<dbReference type="InterPro" id="IPR005474">
    <property type="entry name" value="Transketolase_N"/>
</dbReference>
<evidence type="ECO:0000313" key="13">
    <source>
        <dbReference type="EMBL" id="PJE62742.1"/>
    </source>
</evidence>
<dbReference type="CDD" id="cd07033">
    <property type="entry name" value="TPP_PYR_DXS_TK_like"/>
    <property type="match status" value="1"/>
</dbReference>
<sequence length="616" mass="67977">MNEKKLISISKLLCYYILVSTTAAGSGHPTSSLSAVELMATLFFNFYRYDLQDKKNVANDRIIFSKGHASPLLYALFAVIGELSEADLLKLRTFDSPLEGHPSMRFAYTEVATGSLGQGLSIALGMALANRLRGVSHEPYIYVLLGDSEMAEGQIWEALQLASYYKLSHIVGIVDVNRLGQRGETMLGWDIQTYAARAEAFGWNAIIVNDGHDSKQIQTAYKKALSQESRPSIIFAKTIKGKGVSLLENKDNWHGKALNVQELRESLKEIGDIDTTVKEHVHLPYTVEIKNMQKPNSEQLFTTYKKGDSISVREAYGYALNSLGRRHADVVALDAEMSNSTFSEEFKRSFPARFFEMFIAEQNMVSTAVGISSSGYKPFVSTFGAFFTRAFDQIRMAQYSNANIKLAGSHVGVSIGVDGPSQMALEDIAMMRSINESVVLYPSDAASTSQLVKVMYKHVGISYLRMTREKTKVLYDNTDTFFIGGSHVFPADGSSDALVVAAGITLHEALYAQERLKNIGVYITVMDCYSIKPLDSTTLRVLVREARCVVTVEDHYIFGGLGEAVQNELVGLPVRVIQLAVRKRPRSGSMDDLLAYEGINADAIVNSVISLTGLHD</sequence>
<accession>A0A2M8KS39</accession>
<evidence type="ECO:0000256" key="5">
    <source>
        <dbReference type="ARBA" id="ARBA00007131"/>
    </source>
</evidence>
<dbReference type="Proteomes" id="UP000229554">
    <property type="component" value="Unassembled WGS sequence"/>
</dbReference>
<dbReference type="InterPro" id="IPR029061">
    <property type="entry name" value="THDP-binding"/>
</dbReference>
<dbReference type="PANTHER" id="PTHR43195">
    <property type="entry name" value="TRANSKETOLASE"/>
    <property type="match status" value="1"/>
</dbReference>
<evidence type="ECO:0000256" key="11">
    <source>
        <dbReference type="ARBA" id="ARBA00023052"/>
    </source>
</evidence>
<evidence type="ECO:0000256" key="9">
    <source>
        <dbReference type="ARBA" id="ARBA00022837"/>
    </source>
</evidence>
<comment type="caution">
    <text evidence="13">The sequence shown here is derived from an EMBL/GenBank/DDBJ whole genome shotgun (WGS) entry which is preliminary data.</text>
</comment>
<dbReference type="FunFam" id="3.40.50.970:FF:000129">
    <property type="entry name" value="Transketolase"/>
    <property type="match status" value="1"/>
</dbReference>
<dbReference type="Pfam" id="PF00456">
    <property type="entry name" value="Transketolase_N"/>
    <property type="match status" value="1"/>
</dbReference>
<dbReference type="SUPFAM" id="SSF52518">
    <property type="entry name" value="Thiamin diphosphate-binding fold (THDP-binding)"/>
    <property type="match status" value="2"/>
</dbReference>
<evidence type="ECO:0000259" key="12">
    <source>
        <dbReference type="SMART" id="SM00861"/>
    </source>
</evidence>
<keyword evidence="9" id="KW-0106">Calcium</keyword>
<dbReference type="SMART" id="SM00861">
    <property type="entry name" value="Transket_pyr"/>
    <property type="match status" value="1"/>
</dbReference>
<reference evidence="14" key="1">
    <citation type="submission" date="2017-09" db="EMBL/GenBank/DDBJ databases">
        <title>Depth-based differentiation of microbial function through sediment-hosted aquifers and enrichment of novel symbionts in the deep terrestrial subsurface.</title>
        <authorList>
            <person name="Probst A.J."/>
            <person name="Ladd B."/>
            <person name="Jarett J.K."/>
            <person name="Geller-Mcgrath D.E."/>
            <person name="Sieber C.M.K."/>
            <person name="Emerson J.B."/>
            <person name="Anantharaman K."/>
            <person name="Thomas B.C."/>
            <person name="Malmstrom R."/>
            <person name="Stieglmeier M."/>
            <person name="Klingl A."/>
            <person name="Woyke T."/>
            <person name="Ryan C.M."/>
            <person name="Banfield J.F."/>
        </authorList>
    </citation>
    <scope>NUCLEOTIDE SEQUENCE [LARGE SCALE GENOMIC DNA]</scope>
</reference>
<dbReference type="EMBL" id="PFED01000134">
    <property type="protein sequence ID" value="PJE62742.1"/>
    <property type="molecule type" value="Genomic_DNA"/>
</dbReference>
<keyword evidence="7" id="KW-0808">Transferase</keyword>
<comment type="cofactor">
    <cofactor evidence="4">
        <name>thiamine diphosphate</name>
        <dbReference type="ChEBI" id="CHEBI:58937"/>
    </cofactor>
</comment>
<keyword evidence="8" id="KW-0479">Metal-binding</keyword>
<dbReference type="InterPro" id="IPR009014">
    <property type="entry name" value="Transketo_C/PFOR_II"/>
</dbReference>
<dbReference type="GO" id="GO:0030976">
    <property type="term" value="F:thiamine pyrophosphate binding"/>
    <property type="evidence" value="ECO:0007669"/>
    <property type="project" value="TreeGrafter"/>
</dbReference>